<proteinExistence type="predicted"/>
<keyword evidence="3" id="KW-0012">Acyltransferase</keyword>
<dbReference type="GO" id="GO:0016787">
    <property type="term" value="F:hydrolase activity"/>
    <property type="evidence" value="ECO:0007669"/>
    <property type="project" value="UniProtKB-KW"/>
</dbReference>
<dbReference type="RefSeq" id="WP_090970597.1">
    <property type="nucleotide sequence ID" value="NZ_FNRT01000002.1"/>
</dbReference>
<sequence>MARATTHGGDPGVDAPSGGYPAAHIPAVDGLRGVAILLVALSHGWLLWPTDHLDDHRLLFAPFTSGNVAVSVFFAITAFMATRASLDDLSAGRRRAVPRRIAHRWVRIHTQVFALLAAVLVWSLVVVPDDYQDYDTGTSVLRIATSSWNWFLISDPMIARSDLGHLWYLSVDMQLLIVLGLVVWIAHRHRVLLATGLAAGGTLAGIWRAHEFDAQSPYQALLMTTTRMDSFLWGAAAGALWVWARPHASRFRWPGTVALIAMVPVAVWASDVRTYAGWGGLVVDVLVVVVLLSVTTNEDLPLVGGLLRARPLRVVGAISLGLYVWHYPVFWAVAVQTPDWAWPARTVVAVGLTVAAAELTRRRLEQPLTHWLRRGSE</sequence>
<evidence type="ECO:0000313" key="4">
    <source>
        <dbReference type="Proteomes" id="UP000198742"/>
    </source>
</evidence>
<dbReference type="OrthoDB" id="4865110at2"/>
<organism evidence="3 4">
    <name type="scientific">Nocardioides exalbidus</name>
    <dbReference type="NCBI Taxonomy" id="402596"/>
    <lineage>
        <taxon>Bacteria</taxon>
        <taxon>Bacillati</taxon>
        <taxon>Actinomycetota</taxon>
        <taxon>Actinomycetes</taxon>
        <taxon>Propionibacteriales</taxon>
        <taxon>Nocardioidaceae</taxon>
        <taxon>Nocardioides</taxon>
    </lineage>
</organism>
<feature type="transmembrane region" description="Helical" evidence="1">
    <location>
        <begin position="30"/>
        <end position="48"/>
    </location>
</feature>
<feature type="transmembrane region" description="Helical" evidence="1">
    <location>
        <begin position="251"/>
        <end position="269"/>
    </location>
</feature>
<feature type="transmembrane region" description="Helical" evidence="1">
    <location>
        <begin position="106"/>
        <end position="125"/>
    </location>
</feature>
<feature type="transmembrane region" description="Helical" evidence="1">
    <location>
        <begin position="166"/>
        <end position="184"/>
    </location>
</feature>
<dbReference type="PANTHER" id="PTHR23028:SF53">
    <property type="entry name" value="ACYL_TRANSF_3 DOMAIN-CONTAINING PROTEIN"/>
    <property type="match status" value="1"/>
</dbReference>
<reference evidence="4" key="1">
    <citation type="submission" date="2016-10" db="EMBL/GenBank/DDBJ databases">
        <authorList>
            <person name="Varghese N."/>
            <person name="Submissions S."/>
        </authorList>
    </citation>
    <scope>NUCLEOTIDE SEQUENCE [LARGE SCALE GENOMIC DNA]</scope>
    <source>
        <strain evidence="4">DSM 22017</strain>
    </source>
</reference>
<keyword evidence="3" id="KW-0808">Transferase</keyword>
<dbReference type="EMBL" id="FNRT01000002">
    <property type="protein sequence ID" value="SED02393.1"/>
    <property type="molecule type" value="Genomic_DNA"/>
</dbReference>
<dbReference type="InterPro" id="IPR002656">
    <property type="entry name" value="Acyl_transf_3_dom"/>
</dbReference>
<keyword evidence="4" id="KW-1185">Reference proteome</keyword>
<feature type="transmembrane region" description="Helical" evidence="1">
    <location>
        <begin position="314"/>
        <end position="334"/>
    </location>
</feature>
<keyword evidence="1" id="KW-0812">Transmembrane</keyword>
<dbReference type="AlphaFoldDB" id="A0A1H4X9Y2"/>
<feature type="transmembrane region" description="Helical" evidence="1">
    <location>
        <begin position="191"/>
        <end position="209"/>
    </location>
</feature>
<keyword evidence="1" id="KW-0472">Membrane</keyword>
<evidence type="ECO:0000256" key="1">
    <source>
        <dbReference type="SAM" id="Phobius"/>
    </source>
</evidence>
<dbReference type="Proteomes" id="UP000198742">
    <property type="component" value="Unassembled WGS sequence"/>
</dbReference>
<name>A0A1H4X9Y2_9ACTN</name>
<gene>
    <name evidence="3" type="ORF">SAMN04489844_3498</name>
</gene>
<keyword evidence="1" id="KW-1133">Transmembrane helix</keyword>
<protein>
    <submittedName>
        <fullName evidence="3">Peptidoglycan/LPS O-acetylase OafA/YrhL, contains acyltransferase and SGNH-hydrolase domains</fullName>
    </submittedName>
</protein>
<evidence type="ECO:0000313" key="3">
    <source>
        <dbReference type="EMBL" id="SED02393.1"/>
    </source>
</evidence>
<dbReference type="GO" id="GO:0016747">
    <property type="term" value="F:acyltransferase activity, transferring groups other than amino-acyl groups"/>
    <property type="evidence" value="ECO:0007669"/>
    <property type="project" value="InterPro"/>
</dbReference>
<feature type="transmembrane region" description="Helical" evidence="1">
    <location>
        <begin position="221"/>
        <end position="244"/>
    </location>
</feature>
<keyword evidence="3" id="KW-0378">Hydrolase</keyword>
<accession>A0A1H4X9Y2</accession>
<dbReference type="GO" id="GO:0009103">
    <property type="term" value="P:lipopolysaccharide biosynthetic process"/>
    <property type="evidence" value="ECO:0007669"/>
    <property type="project" value="TreeGrafter"/>
</dbReference>
<feature type="domain" description="Acyltransferase 3" evidence="2">
    <location>
        <begin position="26"/>
        <end position="356"/>
    </location>
</feature>
<dbReference type="Pfam" id="PF01757">
    <property type="entry name" value="Acyl_transf_3"/>
    <property type="match status" value="1"/>
</dbReference>
<dbReference type="InterPro" id="IPR050879">
    <property type="entry name" value="Acyltransferase_3"/>
</dbReference>
<evidence type="ECO:0000259" key="2">
    <source>
        <dbReference type="Pfam" id="PF01757"/>
    </source>
</evidence>
<dbReference type="GO" id="GO:0016020">
    <property type="term" value="C:membrane"/>
    <property type="evidence" value="ECO:0007669"/>
    <property type="project" value="TreeGrafter"/>
</dbReference>
<dbReference type="PANTHER" id="PTHR23028">
    <property type="entry name" value="ACETYLTRANSFERASE"/>
    <property type="match status" value="1"/>
</dbReference>
<feature type="transmembrane region" description="Helical" evidence="1">
    <location>
        <begin position="68"/>
        <end position="86"/>
    </location>
</feature>
<dbReference type="STRING" id="402596.SAMN04489844_3498"/>
<feature type="transmembrane region" description="Helical" evidence="1">
    <location>
        <begin position="275"/>
        <end position="294"/>
    </location>
</feature>